<feature type="compositionally biased region" description="Basic and acidic residues" evidence="7">
    <location>
        <begin position="38"/>
        <end position="87"/>
    </location>
</feature>
<name>A0A1H9HBX2_9PSED</name>
<dbReference type="PANTHER" id="PTHR30097:SF4">
    <property type="entry name" value="SLR6042 PROTEIN"/>
    <property type="match status" value="1"/>
</dbReference>
<protein>
    <submittedName>
        <fullName evidence="12">Membrane fusion protein, cobalt-zinc-cadmium efflux system</fullName>
    </submittedName>
</protein>
<dbReference type="InterPro" id="IPR058649">
    <property type="entry name" value="CzcB_C"/>
</dbReference>
<dbReference type="InterPro" id="IPR051909">
    <property type="entry name" value="MFP_Cation_Efflux"/>
</dbReference>
<dbReference type="Gene3D" id="1.10.287.470">
    <property type="entry name" value="Helix hairpin bin"/>
    <property type="match status" value="1"/>
</dbReference>
<dbReference type="Pfam" id="PF25954">
    <property type="entry name" value="Beta-barrel_RND_2"/>
    <property type="match status" value="1"/>
</dbReference>
<dbReference type="RefSeq" id="WP_094010853.1">
    <property type="nucleotide sequence ID" value="NZ_DAMCLP010000002.1"/>
</dbReference>
<evidence type="ECO:0000259" key="10">
    <source>
        <dbReference type="Pfam" id="PF25973"/>
    </source>
</evidence>
<dbReference type="Proteomes" id="UP000199221">
    <property type="component" value="Unassembled WGS sequence"/>
</dbReference>
<dbReference type="Pfam" id="PF25975">
    <property type="entry name" value="CzcB_C"/>
    <property type="match status" value="1"/>
</dbReference>
<proteinExistence type="inferred from homology"/>
<gene>
    <name evidence="12" type="ORF">SAMN05216230_103189</name>
</gene>
<evidence type="ECO:0000256" key="6">
    <source>
        <dbReference type="SAM" id="Coils"/>
    </source>
</evidence>
<dbReference type="AlphaFoldDB" id="A0A1H9HBX2"/>
<dbReference type="GO" id="GO:0046914">
    <property type="term" value="F:transition metal ion binding"/>
    <property type="evidence" value="ECO:0007669"/>
    <property type="project" value="TreeGrafter"/>
</dbReference>
<feature type="domain" description="CzcB-like C-terminal circularly permuted SH3-like" evidence="11">
    <location>
        <begin position="354"/>
        <end position="414"/>
    </location>
</feature>
<dbReference type="GO" id="GO:0015679">
    <property type="term" value="P:plasma membrane copper ion transport"/>
    <property type="evidence" value="ECO:0007669"/>
    <property type="project" value="TreeGrafter"/>
</dbReference>
<evidence type="ECO:0000256" key="3">
    <source>
        <dbReference type="ARBA" id="ARBA00022833"/>
    </source>
</evidence>
<dbReference type="InterPro" id="IPR058647">
    <property type="entry name" value="BSH_CzcB-like"/>
</dbReference>
<dbReference type="Gene3D" id="2.40.50.100">
    <property type="match status" value="1"/>
</dbReference>
<evidence type="ECO:0000256" key="4">
    <source>
        <dbReference type="ARBA" id="ARBA00043263"/>
    </source>
</evidence>
<keyword evidence="6" id="KW-0175">Coiled coil</keyword>
<evidence type="ECO:0000259" key="11">
    <source>
        <dbReference type="Pfam" id="PF25975"/>
    </source>
</evidence>
<reference evidence="12 13" key="1">
    <citation type="submission" date="2016-10" db="EMBL/GenBank/DDBJ databases">
        <authorList>
            <person name="de Groot N.N."/>
        </authorList>
    </citation>
    <scope>NUCLEOTIDE SEQUENCE [LARGE SCALE GENOMIC DNA]</scope>
    <source>
        <strain evidence="12 13">LMG 27941</strain>
    </source>
</reference>
<accession>A0A1H9HBX2</accession>
<keyword evidence="3" id="KW-0862">Zinc</keyword>
<evidence type="ECO:0000256" key="5">
    <source>
        <dbReference type="ARBA" id="ARBA00058766"/>
    </source>
</evidence>
<dbReference type="FunFam" id="2.40.420.20:FF:000006">
    <property type="entry name" value="RND family efflux transporter MFP subunit"/>
    <property type="match status" value="1"/>
</dbReference>
<dbReference type="GO" id="GO:0030288">
    <property type="term" value="C:outer membrane-bounded periplasmic space"/>
    <property type="evidence" value="ECO:0007669"/>
    <property type="project" value="TreeGrafter"/>
</dbReference>
<feature type="region of interest" description="Disordered" evidence="7">
    <location>
        <begin position="24"/>
        <end position="88"/>
    </location>
</feature>
<dbReference type="SUPFAM" id="SSF111369">
    <property type="entry name" value="HlyD-like secretion proteins"/>
    <property type="match status" value="1"/>
</dbReference>
<dbReference type="Gene3D" id="2.40.30.170">
    <property type="match status" value="1"/>
</dbReference>
<comment type="similarity">
    <text evidence="1">Belongs to the membrane fusion protein (MFP) (TC 8.A.1) family.</text>
</comment>
<dbReference type="InterPro" id="IPR058792">
    <property type="entry name" value="Beta-barrel_RND_2"/>
</dbReference>
<feature type="compositionally biased region" description="Polar residues" evidence="7">
    <location>
        <begin position="24"/>
        <end position="34"/>
    </location>
</feature>
<dbReference type="NCBIfam" id="TIGR01730">
    <property type="entry name" value="RND_mfp"/>
    <property type="match status" value="1"/>
</dbReference>
<dbReference type="FunFam" id="2.40.30.170:FF:000010">
    <property type="entry name" value="Efflux RND transporter periplasmic adaptor subunit"/>
    <property type="match status" value="1"/>
</dbReference>
<dbReference type="GO" id="GO:0060003">
    <property type="term" value="P:copper ion export"/>
    <property type="evidence" value="ECO:0007669"/>
    <property type="project" value="TreeGrafter"/>
</dbReference>
<evidence type="ECO:0000313" key="12">
    <source>
        <dbReference type="EMBL" id="SEQ59824.1"/>
    </source>
</evidence>
<dbReference type="GO" id="GO:0046686">
    <property type="term" value="P:response to cadmium ion"/>
    <property type="evidence" value="ECO:0007669"/>
    <property type="project" value="UniProtKB-KW"/>
</dbReference>
<dbReference type="Gene3D" id="2.40.420.20">
    <property type="match status" value="1"/>
</dbReference>
<evidence type="ECO:0000259" key="8">
    <source>
        <dbReference type="Pfam" id="PF25893"/>
    </source>
</evidence>
<evidence type="ECO:0000256" key="7">
    <source>
        <dbReference type="SAM" id="MobiDB-lite"/>
    </source>
</evidence>
<dbReference type="Pfam" id="PF25893">
    <property type="entry name" value="HH_CzcB"/>
    <property type="match status" value="1"/>
</dbReference>
<dbReference type="GO" id="GO:0022857">
    <property type="term" value="F:transmembrane transporter activity"/>
    <property type="evidence" value="ECO:0007669"/>
    <property type="project" value="InterPro"/>
</dbReference>
<feature type="domain" description="CusB-like beta-barrel" evidence="9">
    <location>
        <begin position="272"/>
        <end position="348"/>
    </location>
</feature>
<feature type="domain" description="CzcB-like alpha-helical hairpin" evidence="8">
    <location>
        <begin position="165"/>
        <end position="223"/>
    </location>
</feature>
<feature type="coiled-coil region" evidence="6">
    <location>
        <begin position="194"/>
        <end position="221"/>
    </location>
</feature>
<dbReference type="InterPro" id="IPR058648">
    <property type="entry name" value="HH_CzcB-like"/>
</dbReference>
<sequence length="426" mass="45338">MENKRKIALAVAAVAILGFGGLAWNSSSDQQAATNAEHGTDDGHGHEKKAGSAKKEKSDAEHGEEGHGEEGHGEEGHSEERGEEEGKLTLSAEQIKAAGVTLESAAPRDLGTVVSFPGEIRFDEDRTAHVVPRVPGVVETVQANLGESVKKGQVLAVIASQQISDLRSEQQAAQRRVELARVTFDREKQLWQDKISAEQDYLQARQALQEAEISLANAKQKVGAIGASVNSVGGNRYELRAPFDAVVVEKHLTVGEVVSEATNAFILSDLNQVWATFAVPPTDLAKVTTGRAVKVSSPDMNVEVEGKVGYVGSLLGEQNRAATVRVTLTNPNGAWRPGLFVNIAVTSQTARVAVAVPEHAVQTVDDKPSVFVRTAEGFDTRPVKLGRRDSGYVEITDGIEAGAHVATNGSFTLKSELGKASAEHSH</sequence>
<evidence type="ECO:0000256" key="1">
    <source>
        <dbReference type="ARBA" id="ARBA00009477"/>
    </source>
</evidence>
<dbReference type="EMBL" id="FOEQ01000003">
    <property type="protein sequence ID" value="SEQ59824.1"/>
    <property type="molecule type" value="Genomic_DNA"/>
</dbReference>
<feature type="domain" description="CzcB-like barrel-sandwich hybrid" evidence="10">
    <location>
        <begin position="126"/>
        <end position="269"/>
    </location>
</feature>
<comment type="function">
    <text evidence="5">CzcA and CzcB together would act in zinc efflux nearly as effectively as the complete czc efflux system (CzcABC). The CzcB protein is thought to funnel zinc cations to the CzcA transport protein.</text>
</comment>
<dbReference type="PANTHER" id="PTHR30097">
    <property type="entry name" value="CATION EFFLUX SYSTEM PROTEIN CUSB"/>
    <property type="match status" value="1"/>
</dbReference>
<organism evidence="12 13">
    <name type="scientific">Pseudomonas soli</name>
    <dbReference type="NCBI Taxonomy" id="1306993"/>
    <lineage>
        <taxon>Bacteria</taxon>
        <taxon>Pseudomonadati</taxon>
        <taxon>Pseudomonadota</taxon>
        <taxon>Gammaproteobacteria</taxon>
        <taxon>Pseudomonadales</taxon>
        <taxon>Pseudomonadaceae</taxon>
        <taxon>Pseudomonas</taxon>
    </lineage>
</organism>
<evidence type="ECO:0000259" key="9">
    <source>
        <dbReference type="Pfam" id="PF25954"/>
    </source>
</evidence>
<dbReference type="Pfam" id="PF25973">
    <property type="entry name" value="BSH_CzcB"/>
    <property type="match status" value="1"/>
</dbReference>
<evidence type="ECO:0000256" key="2">
    <source>
        <dbReference type="ARBA" id="ARBA00022448"/>
    </source>
</evidence>
<keyword evidence="4" id="KW-0105">Cadmium resistance</keyword>
<evidence type="ECO:0000313" key="13">
    <source>
        <dbReference type="Proteomes" id="UP000199221"/>
    </source>
</evidence>
<dbReference type="GO" id="GO:0016020">
    <property type="term" value="C:membrane"/>
    <property type="evidence" value="ECO:0007669"/>
    <property type="project" value="InterPro"/>
</dbReference>
<dbReference type="InterPro" id="IPR006143">
    <property type="entry name" value="RND_pump_MFP"/>
</dbReference>
<keyword evidence="2" id="KW-0813">Transport</keyword>